<dbReference type="RefSeq" id="WP_021690273.1">
    <property type="nucleotide sequence ID" value="NZ_BASZ01000005.1"/>
</dbReference>
<accession>U2YLT9</accession>
<dbReference type="EMBL" id="BASZ01000005">
    <property type="protein sequence ID" value="GAD49367.1"/>
    <property type="molecule type" value="Genomic_DNA"/>
</dbReference>
<sequence length="244" mass="26797">MSEPKPLASLNSSLLARKGGARPAMRSQHIQPYMPLGVDDADDPNRLEDLGWNDMGDHAVQAHTETLQLTPAPINPETAAEARAEDELAAAQLAQHAHRGAVGMIGDDPSALESAREEAPAKPQVVLQQEEIAVRMDASYEADPEHEELPSWAEETDKNETASEAVLQIKQPRRGKARSRRSALNDGRRAAFTLRLDAERHLKLRLACTVRNSSAQQIVTEALDEFIDSMAEINLLAAQVKRQH</sequence>
<name>U2YLT9_9SPHN</name>
<evidence type="ECO:0000256" key="1">
    <source>
        <dbReference type="SAM" id="MobiDB-lite"/>
    </source>
</evidence>
<evidence type="ECO:0000313" key="3">
    <source>
        <dbReference type="Proteomes" id="UP000016568"/>
    </source>
</evidence>
<dbReference type="Proteomes" id="UP000016568">
    <property type="component" value="Unassembled WGS sequence"/>
</dbReference>
<dbReference type="AlphaFoldDB" id="U2YLT9"/>
<dbReference type="GO" id="GO:0006355">
    <property type="term" value="P:regulation of DNA-templated transcription"/>
    <property type="evidence" value="ECO:0007669"/>
    <property type="project" value="InterPro"/>
</dbReference>
<protein>
    <submittedName>
        <fullName evidence="2">Uncharacterized protein</fullName>
    </submittedName>
</protein>
<keyword evidence="3" id="KW-1185">Reference proteome</keyword>
<feature type="region of interest" description="Disordered" evidence="1">
    <location>
        <begin position="1"/>
        <end position="53"/>
    </location>
</feature>
<feature type="region of interest" description="Disordered" evidence="1">
    <location>
        <begin position="141"/>
        <end position="161"/>
    </location>
</feature>
<dbReference type="SUPFAM" id="SSF47598">
    <property type="entry name" value="Ribbon-helix-helix"/>
    <property type="match status" value="1"/>
</dbReference>
<gene>
    <name evidence="2" type="ORF">NT2_05_02870</name>
</gene>
<feature type="region of interest" description="Disordered" evidence="1">
    <location>
        <begin position="104"/>
        <end position="125"/>
    </location>
</feature>
<comment type="caution">
    <text evidence="2">The sequence shown here is derived from an EMBL/GenBank/DDBJ whole genome shotgun (WGS) entry which is preliminary data.</text>
</comment>
<dbReference type="OrthoDB" id="7507351at2"/>
<dbReference type="eggNOG" id="ENOG502ZWJK">
    <property type="taxonomic scope" value="Bacteria"/>
</dbReference>
<proteinExistence type="predicted"/>
<evidence type="ECO:0000313" key="2">
    <source>
        <dbReference type="EMBL" id="GAD49367.1"/>
    </source>
</evidence>
<reference evidence="2 3" key="1">
    <citation type="submission" date="2013-09" db="EMBL/GenBank/DDBJ databases">
        <title>Whole genome shotgun sequence of Novosphingobium tardaugens NBRC 16725.</title>
        <authorList>
            <person name="Isaki S."/>
            <person name="Hosoyama A."/>
            <person name="Tsuchikane K."/>
            <person name="Katsumata H."/>
            <person name="Ando Y."/>
            <person name="Yamazaki S."/>
            <person name="Fujita N."/>
        </authorList>
    </citation>
    <scope>NUCLEOTIDE SEQUENCE [LARGE SCALE GENOMIC DNA]</scope>
    <source>
        <strain evidence="2 3">NBRC 16725</strain>
    </source>
</reference>
<dbReference type="InterPro" id="IPR010985">
    <property type="entry name" value="Ribbon_hlx_hlx"/>
</dbReference>
<organism evidence="2 3">
    <name type="scientific">Caenibius tardaugens NBRC 16725</name>
    <dbReference type="NCBI Taxonomy" id="1219035"/>
    <lineage>
        <taxon>Bacteria</taxon>
        <taxon>Pseudomonadati</taxon>
        <taxon>Pseudomonadota</taxon>
        <taxon>Alphaproteobacteria</taxon>
        <taxon>Sphingomonadales</taxon>
        <taxon>Erythrobacteraceae</taxon>
        <taxon>Caenibius</taxon>
    </lineage>
</organism>
<dbReference type="KEGG" id="ntd:EGO55_12680"/>